<sequence length="232" mass="27297">MLKNLEERINTIQLPPSKPNPFETLTETEFDVMELLIRGCGNLEIAEIQYTSKNTVRTHIKHIYSKLGVLGKDRHGKDGKATILYMIYHPKSFLDSYTKEELKNVKLIDNLTPRQLSVLEYYAMGFSYKKIADKLKISKNTVKNSHLFNIFYKLYLEEKDAHKKNIKAMRLYILRHPEIIHHKPSKNPQLLCFSIPQQFLKKRQYSSIYGKRKKEQGHFFNSRRFTSLGKTS</sequence>
<keyword evidence="3" id="KW-0804">Transcription</keyword>
<dbReference type="InterPro" id="IPR016032">
    <property type="entry name" value="Sig_transdc_resp-reg_C-effctor"/>
</dbReference>
<proteinExistence type="predicted"/>
<dbReference type="PANTHER" id="PTHR44688:SF16">
    <property type="entry name" value="DNA-BINDING TRANSCRIPTIONAL ACTIVATOR DEVR_DOSR"/>
    <property type="match status" value="1"/>
</dbReference>
<organism evidence="5">
    <name type="scientific">marine sediment metagenome</name>
    <dbReference type="NCBI Taxonomy" id="412755"/>
    <lineage>
        <taxon>unclassified sequences</taxon>
        <taxon>metagenomes</taxon>
        <taxon>ecological metagenomes</taxon>
    </lineage>
</organism>
<dbReference type="InterPro" id="IPR000792">
    <property type="entry name" value="Tscrpt_reg_LuxR_C"/>
</dbReference>
<dbReference type="Pfam" id="PF00196">
    <property type="entry name" value="GerE"/>
    <property type="match status" value="2"/>
</dbReference>
<reference evidence="5" key="1">
    <citation type="journal article" date="2014" name="Front. Microbiol.">
        <title>High frequency of phylogenetically diverse reductive dehalogenase-homologous genes in deep subseafloor sedimentary metagenomes.</title>
        <authorList>
            <person name="Kawai M."/>
            <person name="Futagami T."/>
            <person name="Toyoda A."/>
            <person name="Takaki Y."/>
            <person name="Nishi S."/>
            <person name="Hori S."/>
            <person name="Arai W."/>
            <person name="Tsubouchi T."/>
            <person name="Morono Y."/>
            <person name="Uchiyama I."/>
            <person name="Ito T."/>
            <person name="Fujiyama A."/>
            <person name="Inagaki F."/>
            <person name="Takami H."/>
        </authorList>
    </citation>
    <scope>NUCLEOTIDE SEQUENCE</scope>
    <source>
        <strain evidence="5">Expedition CK06-06</strain>
    </source>
</reference>
<evidence type="ECO:0000256" key="3">
    <source>
        <dbReference type="ARBA" id="ARBA00023163"/>
    </source>
</evidence>
<dbReference type="SUPFAM" id="SSF46894">
    <property type="entry name" value="C-terminal effector domain of the bipartite response regulators"/>
    <property type="match status" value="2"/>
</dbReference>
<dbReference type="PANTHER" id="PTHR44688">
    <property type="entry name" value="DNA-BINDING TRANSCRIPTIONAL ACTIVATOR DEVR_DOSR"/>
    <property type="match status" value="1"/>
</dbReference>
<keyword evidence="2" id="KW-0238">DNA-binding</keyword>
<protein>
    <recommendedName>
        <fullName evidence="4">HTH luxR-type domain-containing protein</fullName>
    </recommendedName>
</protein>
<accession>X1R080</accession>
<feature type="domain" description="HTH luxR-type" evidence="4">
    <location>
        <begin position="104"/>
        <end position="170"/>
    </location>
</feature>
<gene>
    <name evidence="5" type="ORF">S12H4_15800</name>
</gene>
<dbReference type="PROSITE" id="PS50043">
    <property type="entry name" value="HTH_LUXR_2"/>
    <property type="match status" value="2"/>
</dbReference>
<dbReference type="AlphaFoldDB" id="X1R080"/>
<dbReference type="CDD" id="cd06170">
    <property type="entry name" value="LuxR_C_like"/>
    <property type="match status" value="2"/>
</dbReference>
<dbReference type="PRINTS" id="PR00038">
    <property type="entry name" value="HTHLUXR"/>
</dbReference>
<evidence type="ECO:0000313" key="5">
    <source>
        <dbReference type="EMBL" id="GAI74212.1"/>
    </source>
</evidence>
<dbReference type="InterPro" id="IPR036388">
    <property type="entry name" value="WH-like_DNA-bd_sf"/>
</dbReference>
<evidence type="ECO:0000259" key="4">
    <source>
        <dbReference type="PROSITE" id="PS50043"/>
    </source>
</evidence>
<dbReference type="EMBL" id="BARW01007611">
    <property type="protein sequence ID" value="GAI74212.1"/>
    <property type="molecule type" value="Genomic_DNA"/>
</dbReference>
<dbReference type="GO" id="GO:0006355">
    <property type="term" value="P:regulation of DNA-templated transcription"/>
    <property type="evidence" value="ECO:0007669"/>
    <property type="project" value="InterPro"/>
</dbReference>
<name>X1R080_9ZZZZ</name>
<evidence type="ECO:0000256" key="1">
    <source>
        <dbReference type="ARBA" id="ARBA00023015"/>
    </source>
</evidence>
<keyword evidence="1" id="KW-0805">Transcription regulation</keyword>
<dbReference type="SMART" id="SM00421">
    <property type="entry name" value="HTH_LUXR"/>
    <property type="match status" value="2"/>
</dbReference>
<dbReference type="GO" id="GO:0003677">
    <property type="term" value="F:DNA binding"/>
    <property type="evidence" value="ECO:0007669"/>
    <property type="project" value="UniProtKB-KW"/>
</dbReference>
<dbReference type="Gene3D" id="1.10.10.10">
    <property type="entry name" value="Winged helix-like DNA-binding domain superfamily/Winged helix DNA-binding domain"/>
    <property type="match status" value="2"/>
</dbReference>
<comment type="caution">
    <text evidence="5">The sequence shown here is derived from an EMBL/GenBank/DDBJ whole genome shotgun (WGS) entry which is preliminary data.</text>
</comment>
<evidence type="ECO:0000256" key="2">
    <source>
        <dbReference type="ARBA" id="ARBA00023125"/>
    </source>
</evidence>
<feature type="domain" description="HTH luxR-type" evidence="4">
    <location>
        <begin position="18"/>
        <end position="79"/>
    </location>
</feature>